<dbReference type="Proteomes" id="UP001161139">
    <property type="component" value="Unassembled WGS sequence"/>
</dbReference>
<dbReference type="EMBL" id="JAOCDG010000003">
    <property type="protein sequence ID" value="MDH0686974.1"/>
    <property type="molecule type" value="Genomic_DNA"/>
</dbReference>
<name>A0ABD4XX79_STUST</name>
<comment type="caution">
    <text evidence="1">The sequence shown here is derived from an EMBL/GenBank/DDBJ whole genome shotgun (WGS) entry which is preliminary data.</text>
</comment>
<organism evidence="1 2">
    <name type="scientific">Stutzerimonas stutzeri</name>
    <name type="common">Pseudomonas stutzeri</name>
    <dbReference type="NCBI Taxonomy" id="316"/>
    <lineage>
        <taxon>Bacteria</taxon>
        <taxon>Pseudomonadati</taxon>
        <taxon>Pseudomonadota</taxon>
        <taxon>Gammaproteobacteria</taxon>
        <taxon>Pseudomonadales</taxon>
        <taxon>Pseudomonadaceae</taxon>
        <taxon>Stutzerimonas</taxon>
    </lineage>
</organism>
<reference evidence="1" key="1">
    <citation type="submission" date="2022-09" db="EMBL/GenBank/DDBJ databases">
        <title>Intensive care unit water sources are persistently colonized with multi-drug resistant bacteria and are the site of extensive horizontal gene transfer of antibiotic resistance genes.</title>
        <authorList>
            <person name="Diorio-Toth L."/>
        </authorList>
    </citation>
    <scope>NUCLEOTIDE SEQUENCE</scope>
    <source>
        <strain evidence="1">GD03864</strain>
    </source>
</reference>
<evidence type="ECO:0000313" key="1">
    <source>
        <dbReference type="EMBL" id="MDH0686974.1"/>
    </source>
</evidence>
<proteinExistence type="predicted"/>
<protein>
    <submittedName>
        <fullName evidence="1">Uncharacterized protein</fullName>
    </submittedName>
</protein>
<evidence type="ECO:0000313" key="2">
    <source>
        <dbReference type="Proteomes" id="UP001161139"/>
    </source>
</evidence>
<accession>A0ABD4XX79</accession>
<dbReference type="AlphaFoldDB" id="A0ABD4XX79"/>
<dbReference type="RefSeq" id="WP_279648972.1">
    <property type="nucleotide sequence ID" value="NZ_JAOCDG010000003.1"/>
</dbReference>
<sequence>MSRHPRTIPDRAVAVAIIDVLAESMGASFSPCAFYDDAEMLDDIDRLLVERTGVSLVKGQVYAYVHRRLMRVCNHLESWGVLAGKATRNPDHQYIGEPSGWKDFWWPTQAPRSVFGLTFTQNTRMTAAVGQSGKWIGFCVALTRKKTLRSPQPKVQENAMSKSTPMTLPADVLAGLYAIGTGQVLHAFMGLCPDQVEGDEVRDDECPACRLLIAADQALAAAGLALPAYVPESN</sequence>
<gene>
    <name evidence="1" type="ORF">N5D09_02595</name>
</gene>